<sequence>MGLFGKKKDPKEEVRELQRKMRQEMRALDRQVYSIQREEQKVTKEIKEAAKKGDKDSMIQSRKAISKIHCSKAQINSVIMCMQEQLATMRMAGSLQKSTEVMKSMQQLVKVPEIMKTMREMSAEMMKLGIIEEMIEETLESVEAPDLEEKAQEEVENILWEVTQGELGKAPLAVKSNIGGVVTPAAEDFEGMAQRLAELRD</sequence>
<dbReference type="EMBL" id="HE601438">
    <property type="protein sequence ID" value="CAP24197.2"/>
    <property type="molecule type" value="Genomic_DNA"/>
</dbReference>
<dbReference type="Gene3D" id="6.10.140.1230">
    <property type="match status" value="1"/>
</dbReference>
<comment type="similarity">
    <text evidence="1">Belongs to the SNF7 family.</text>
</comment>
<evidence type="ECO:0000313" key="3">
    <source>
        <dbReference type="Proteomes" id="UP000008549"/>
    </source>
</evidence>
<evidence type="ECO:0000313" key="2">
    <source>
        <dbReference type="EMBL" id="CAP24197.2"/>
    </source>
</evidence>
<dbReference type="GO" id="GO:0005771">
    <property type="term" value="C:multivesicular body"/>
    <property type="evidence" value="ECO:0000318"/>
    <property type="project" value="GO_Central"/>
</dbReference>
<dbReference type="PANTHER" id="PTHR10476">
    <property type="entry name" value="CHARGED MULTIVESICULAR BODY PROTEIN"/>
    <property type="match status" value="1"/>
</dbReference>
<protein>
    <submittedName>
        <fullName evidence="2">Protein CBG02295</fullName>
    </submittedName>
</protein>
<dbReference type="AlphaFoldDB" id="A8WUN5"/>
<gene>
    <name evidence="4" type="primary">vps-24</name>
    <name evidence="2 4" type="ORF">CBG02295</name>
    <name evidence="2" type="ORF">CBG_02295</name>
</gene>
<dbReference type="InParanoid" id="A8WUN5"/>
<dbReference type="GO" id="GO:0015031">
    <property type="term" value="P:protein transport"/>
    <property type="evidence" value="ECO:0000318"/>
    <property type="project" value="GO_Central"/>
</dbReference>
<dbReference type="Pfam" id="PF03357">
    <property type="entry name" value="Snf7"/>
    <property type="match status" value="1"/>
</dbReference>
<name>A8WUN5_CAEBR</name>
<dbReference type="InterPro" id="IPR005024">
    <property type="entry name" value="Snf7_fam"/>
</dbReference>
<organism evidence="2 3">
    <name type="scientific">Caenorhabditis briggsae</name>
    <dbReference type="NCBI Taxonomy" id="6238"/>
    <lineage>
        <taxon>Eukaryota</taxon>
        <taxon>Metazoa</taxon>
        <taxon>Ecdysozoa</taxon>
        <taxon>Nematoda</taxon>
        <taxon>Chromadorea</taxon>
        <taxon>Rhabditida</taxon>
        <taxon>Rhabditina</taxon>
        <taxon>Rhabditomorpha</taxon>
        <taxon>Rhabditoidea</taxon>
        <taxon>Rhabditidae</taxon>
        <taxon>Peloderinae</taxon>
        <taxon>Caenorhabditis</taxon>
    </lineage>
</organism>
<evidence type="ECO:0000313" key="4">
    <source>
        <dbReference type="WormBase" id="CBG02295"/>
    </source>
</evidence>
<dbReference type="WormBase" id="CBG02295">
    <property type="protein sequence ID" value="CBP00737"/>
    <property type="gene ID" value="WBGene00025372"/>
    <property type="gene designation" value="Cbr-vps-24"/>
</dbReference>
<dbReference type="eggNOG" id="KOG3229">
    <property type="taxonomic scope" value="Eukaryota"/>
</dbReference>
<dbReference type="GO" id="GO:0045324">
    <property type="term" value="P:late endosome to vacuole transport"/>
    <property type="evidence" value="ECO:0000318"/>
    <property type="project" value="GO_Central"/>
</dbReference>
<accession>A8WUN5</accession>
<dbReference type="OMA" id="EMMKIGI"/>
<evidence type="ECO:0000256" key="1">
    <source>
        <dbReference type="ARBA" id="ARBA00006190"/>
    </source>
</evidence>
<dbReference type="FunCoup" id="A8WUN5">
    <property type="interactions" value="2846"/>
</dbReference>
<dbReference type="Proteomes" id="UP000008549">
    <property type="component" value="Unassembled WGS sequence"/>
</dbReference>
<proteinExistence type="inferred from homology"/>
<dbReference type="HOGENOM" id="CLU_069208_0_1_1"/>
<reference evidence="2 3" key="2">
    <citation type="journal article" date="2011" name="PLoS Genet.">
        <title>Caenorhabditis briggsae recombinant inbred line genotypes reveal inter-strain incompatibility and the evolution of recombination.</title>
        <authorList>
            <person name="Ross J.A."/>
            <person name="Koboldt D.C."/>
            <person name="Staisch J.E."/>
            <person name="Chamberlin H.M."/>
            <person name="Gupta B.P."/>
            <person name="Miller R.D."/>
            <person name="Baird S.E."/>
            <person name="Haag E.S."/>
        </authorList>
    </citation>
    <scope>NUCLEOTIDE SEQUENCE [LARGE SCALE GENOMIC DNA]</scope>
    <source>
        <strain evidence="2 3">AF16</strain>
    </source>
</reference>
<dbReference type="GO" id="GO:0000815">
    <property type="term" value="C:ESCRT III complex"/>
    <property type="evidence" value="ECO:0000318"/>
    <property type="project" value="GO_Central"/>
</dbReference>
<reference evidence="2 3" key="1">
    <citation type="journal article" date="2003" name="PLoS Biol.">
        <title>The genome sequence of Caenorhabditis briggsae: a platform for comparative genomics.</title>
        <authorList>
            <person name="Stein L.D."/>
            <person name="Bao Z."/>
            <person name="Blasiar D."/>
            <person name="Blumenthal T."/>
            <person name="Brent M.R."/>
            <person name="Chen N."/>
            <person name="Chinwalla A."/>
            <person name="Clarke L."/>
            <person name="Clee C."/>
            <person name="Coghlan A."/>
            <person name="Coulson A."/>
            <person name="D'Eustachio P."/>
            <person name="Fitch D.H."/>
            <person name="Fulton L.A."/>
            <person name="Fulton R.E."/>
            <person name="Griffiths-Jones S."/>
            <person name="Harris T.W."/>
            <person name="Hillier L.W."/>
            <person name="Kamath R."/>
            <person name="Kuwabara P.E."/>
            <person name="Mardis E.R."/>
            <person name="Marra M.A."/>
            <person name="Miner T.L."/>
            <person name="Minx P."/>
            <person name="Mullikin J.C."/>
            <person name="Plumb R.W."/>
            <person name="Rogers J."/>
            <person name="Schein J.E."/>
            <person name="Sohrmann M."/>
            <person name="Spieth J."/>
            <person name="Stajich J.E."/>
            <person name="Wei C."/>
            <person name="Willey D."/>
            <person name="Wilson R.K."/>
            <person name="Durbin R."/>
            <person name="Waterston R.H."/>
        </authorList>
    </citation>
    <scope>NUCLEOTIDE SEQUENCE [LARGE SCALE GENOMIC DNA]</scope>
    <source>
        <strain evidence="2 3">AF16</strain>
    </source>
</reference>
<dbReference type="STRING" id="6238.A8WUN5"/>
<dbReference type="GO" id="GO:0032509">
    <property type="term" value="P:endosome transport via multivesicular body sorting pathway"/>
    <property type="evidence" value="ECO:0000318"/>
    <property type="project" value="GO_Central"/>
</dbReference>
<keyword evidence="3" id="KW-1185">Reference proteome</keyword>